<evidence type="ECO:0000313" key="5">
    <source>
        <dbReference type="Proteomes" id="UP000708208"/>
    </source>
</evidence>
<gene>
    <name evidence="4" type="ORF">AFUS01_LOCUS17942</name>
</gene>
<keyword evidence="2" id="KW-0732">Signal</keyword>
<comment type="caution">
    <text evidence="4">The sequence shown here is derived from an EMBL/GenBank/DDBJ whole genome shotgun (WGS) entry which is preliminary data.</text>
</comment>
<feature type="chain" id="PRO_5035221703" description="Lipase domain-containing protein" evidence="2">
    <location>
        <begin position="21"/>
        <end position="327"/>
    </location>
</feature>
<proteinExistence type="inferred from homology"/>
<evidence type="ECO:0000256" key="2">
    <source>
        <dbReference type="SAM" id="SignalP"/>
    </source>
</evidence>
<feature type="signal peptide" evidence="2">
    <location>
        <begin position="1"/>
        <end position="20"/>
    </location>
</feature>
<protein>
    <recommendedName>
        <fullName evidence="3">Lipase domain-containing protein</fullName>
    </recommendedName>
</protein>
<dbReference type="InterPro" id="IPR013818">
    <property type="entry name" value="Lipase"/>
</dbReference>
<name>A0A8J2K158_9HEXA</name>
<dbReference type="InterPro" id="IPR000734">
    <property type="entry name" value="TAG_lipase"/>
</dbReference>
<reference evidence="4" key="1">
    <citation type="submission" date="2021-06" db="EMBL/GenBank/DDBJ databases">
        <authorList>
            <person name="Hodson N. C."/>
            <person name="Mongue J. A."/>
            <person name="Jaron S. K."/>
        </authorList>
    </citation>
    <scope>NUCLEOTIDE SEQUENCE</scope>
</reference>
<dbReference type="CDD" id="cd00707">
    <property type="entry name" value="Pancreat_lipase_like"/>
    <property type="match status" value="1"/>
</dbReference>
<dbReference type="Pfam" id="PF00151">
    <property type="entry name" value="Lipase"/>
    <property type="match status" value="1"/>
</dbReference>
<dbReference type="PANTHER" id="PTHR11610">
    <property type="entry name" value="LIPASE"/>
    <property type="match status" value="1"/>
</dbReference>
<dbReference type="GO" id="GO:0016298">
    <property type="term" value="F:lipase activity"/>
    <property type="evidence" value="ECO:0007669"/>
    <property type="project" value="InterPro"/>
</dbReference>
<evidence type="ECO:0000256" key="1">
    <source>
        <dbReference type="RuleBase" id="RU004262"/>
    </source>
</evidence>
<feature type="domain" description="Lipase" evidence="3">
    <location>
        <begin position="26"/>
        <end position="296"/>
    </location>
</feature>
<dbReference type="Proteomes" id="UP000708208">
    <property type="component" value="Unassembled WGS sequence"/>
</dbReference>
<dbReference type="GO" id="GO:0005615">
    <property type="term" value="C:extracellular space"/>
    <property type="evidence" value="ECO:0007669"/>
    <property type="project" value="TreeGrafter"/>
</dbReference>
<comment type="similarity">
    <text evidence="1">Belongs to the AB hydrolase superfamily. Lipase family.</text>
</comment>
<sequence>MANSIFVVLWLTAQIIGSLALTQSRDPEQVRFYLYNNVRSAQDGQEIRLEDLTERSSSLALSMRTDVVTKFLIHGFQHNYECWFPQELKDAYLNRGRGENIITVDWGPLTNPSNVARFLPALAYPRAVRNVEIAGRRIGEFIEALITQRNIPLSSIHLIGLSLGAHVSGVAGNYIVSKYQKRLGRITGLDPAGPMFRTSRNGRSLNKLDADFVDVIHTNQGGYGLERNLGHIDFFVNGGGPSQPDCGADNKRASCSHNSAANYYLQSIENENIYGCRCESYSAFETEHHCGGCQTKVVFGDGAQPGSTEGSYFLDMRLGPLNGKYRC</sequence>
<dbReference type="OrthoDB" id="199913at2759"/>
<accession>A0A8J2K158</accession>
<dbReference type="AlphaFoldDB" id="A0A8J2K158"/>
<dbReference type="InterPro" id="IPR033906">
    <property type="entry name" value="Lipase_N"/>
</dbReference>
<dbReference type="GO" id="GO:0017171">
    <property type="term" value="F:serine hydrolase activity"/>
    <property type="evidence" value="ECO:0007669"/>
    <property type="project" value="TreeGrafter"/>
</dbReference>
<dbReference type="PANTHER" id="PTHR11610:SF173">
    <property type="entry name" value="LIPASE DOMAIN-CONTAINING PROTEIN-RELATED"/>
    <property type="match status" value="1"/>
</dbReference>
<keyword evidence="5" id="KW-1185">Reference proteome</keyword>
<dbReference type="GO" id="GO:0016042">
    <property type="term" value="P:lipid catabolic process"/>
    <property type="evidence" value="ECO:0007669"/>
    <property type="project" value="TreeGrafter"/>
</dbReference>
<organism evidence="4 5">
    <name type="scientific">Allacma fusca</name>
    <dbReference type="NCBI Taxonomy" id="39272"/>
    <lineage>
        <taxon>Eukaryota</taxon>
        <taxon>Metazoa</taxon>
        <taxon>Ecdysozoa</taxon>
        <taxon>Arthropoda</taxon>
        <taxon>Hexapoda</taxon>
        <taxon>Collembola</taxon>
        <taxon>Symphypleona</taxon>
        <taxon>Sminthuridae</taxon>
        <taxon>Allacma</taxon>
    </lineage>
</organism>
<evidence type="ECO:0000259" key="3">
    <source>
        <dbReference type="Pfam" id="PF00151"/>
    </source>
</evidence>
<evidence type="ECO:0000313" key="4">
    <source>
        <dbReference type="EMBL" id="CAG7729209.1"/>
    </source>
</evidence>
<dbReference type="EMBL" id="CAJVCH010175224">
    <property type="protein sequence ID" value="CAG7729209.1"/>
    <property type="molecule type" value="Genomic_DNA"/>
</dbReference>